<proteinExistence type="inferred from homology"/>
<comment type="caution">
    <text evidence="6">The sequence shown here is derived from an EMBL/GenBank/DDBJ whole genome shotgun (WGS) entry which is preliminary data.</text>
</comment>
<dbReference type="GO" id="GO:0046872">
    <property type="term" value="F:metal ion binding"/>
    <property type="evidence" value="ECO:0007669"/>
    <property type="project" value="UniProtKB-KW"/>
</dbReference>
<dbReference type="Proteomes" id="UP000228930">
    <property type="component" value="Unassembled WGS sequence"/>
</dbReference>
<gene>
    <name evidence="6" type="ORF">TSA1_15675</name>
</gene>
<dbReference type="PANTHER" id="PTHR33337:SF40">
    <property type="entry name" value="CENP-V_GFA DOMAIN-CONTAINING PROTEIN-RELATED"/>
    <property type="match status" value="1"/>
</dbReference>
<evidence type="ECO:0000313" key="7">
    <source>
        <dbReference type="Proteomes" id="UP000228930"/>
    </source>
</evidence>
<keyword evidence="4" id="KW-0456">Lyase</keyword>
<evidence type="ECO:0000256" key="2">
    <source>
        <dbReference type="ARBA" id="ARBA00022723"/>
    </source>
</evidence>
<organism evidence="6 7">
    <name type="scientific">Bradyrhizobium nitroreducens</name>
    <dbReference type="NCBI Taxonomy" id="709803"/>
    <lineage>
        <taxon>Bacteria</taxon>
        <taxon>Pseudomonadati</taxon>
        <taxon>Pseudomonadota</taxon>
        <taxon>Alphaproteobacteria</taxon>
        <taxon>Hyphomicrobiales</taxon>
        <taxon>Nitrobacteraceae</taxon>
        <taxon>Bradyrhizobium</taxon>
    </lineage>
</organism>
<evidence type="ECO:0000256" key="3">
    <source>
        <dbReference type="ARBA" id="ARBA00022833"/>
    </source>
</evidence>
<sequence>MIDARCSCGALSLSLPGPSQLVVACHCLDCQRRTGAPFGVGAFYPAHAVTISGLSKEYVRTAASGGKVHNHFCPDCGATVYWQADNLPGMIGVAVGAIAQPDFPAPIRSVFEQSKHGWVEIEGAEHFRQSSVPKKNSG</sequence>
<dbReference type="PROSITE" id="PS51891">
    <property type="entry name" value="CENP_V_GFA"/>
    <property type="match status" value="1"/>
</dbReference>
<dbReference type="PANTHER" id="PTHR33337">
    <property type="entry name" value="GFA DOMAIN-CONTAINING PROTEIN"/>
    <property type="match status" value="1"/>
</dbReference>
<dbReference type="InterPro" id="IPR011057">
    <property type="entry name" value="Mss4-like_sf"/>
</dbReference>
<name>A0A2M6UBP8_9BRAD</name>
<dbReference type="Gene3D" id="3.90.1590.10">
    <property type="entry name" value="glutathione-dependent formaldehyde- activating enzyme (gfa)"/>
    <property type="match status" value="1"/>
</dbReference>
<dbReference type="GO" id="GO:0016846">
    <property type="term" value="F:carbon-sulfur lyase activity"/>
    <property type="evidence" value="ECO:0007669"/>
    <property type="project" value="InterPro"/>
</dbReference>
<dbReference type="AlphaFoldDB" id="A0A2M6UBP8"/>
<keyword evidence="2" id="KW-0479">Metal-binding</keyword>
<dbReference type="Pfam" id="PF04828">
    <property type="entry name" value="GFA"/>
    <property type="match status" value="1"/>
</dbReference>
<keyword evidence="3" id="KW-0862">Zinc</keyword>
<evidence type="ECO:0000256" key="1">
    <source>
        <dbReference type="ARBA" id="ARBA00005495"/>
    </source>
</evidence>
<feature type="domain" description="CENP-V/GFA" evidence="5">
    <location>
        <begin position="2"/>
        <end position="104"/>
    </location>
</feature>
<comment type="similarity">
    <text evidence="1">Belongs to the Gfa family.</text>
</comment>
<evidence type="ECO:0000256" key="4">
    <source>
        <dbReference type="ARBA" id="ARBA00023239"/>
    </source>
</evidence>
<accession>A0A2M6UBP8</accession>
<keyword evidence="7" id="KW-1185">Reference proteome</keyword>
<evidence type="ECO:0000259" key="5">
    <source>
        <dbReference type="PROSITE" id="PS51891"/>
    </source>
</evidence>
<dbReference type="PROSITE" id="PS51257">
    <property type="entry name" value="PROKAR_LIPOPROTEIN"/>
    <property type="match status" value="1"/>
</dbReference>
<dbReference type="SUPFAM" id="SSF51316">
    <property type="entry name" value="Mss4-like"/>
    <property type="match status" value="1"/>
</dbReference>
<evidence type="ECO:0000313" key="6">
    <source>
        <dbReference type="EMBL" id="PIT02044.1"/>
    </source>
</evidence>
<reference evidence="6 7" key="1">
    <citation type="submission" date="2015-06" db="EMBL/GenBank/DDBJ databases">
        <title>Comparative genome analysis of nirS-carrying Bradyrhizobium sp. strains.</title>
        <authorList>
            <person name="Ishii S."/>
            <person name="Jang J."/>
            <person name="Nishizawa T."/>
            <person name="Senoo K."/>
        </authorList>
    </citation>
    <scope>NUCLEOTIDE SEQUENCE [LARGE SCALE GENOMIC DNA]</scope>
    <source>
        <strain evidence="6 7">TSA1</strain>
    </source>
</reference>
<protein>
    <submittedName>
        <fullName evidence="6">Aldehyde-activating protein</fullName>
    </submittedName>
</protein>
<dbReference type="EMBL" id="LFJC01000003">
    <property type="protein sequence ID" value="PIT02044.1"/>
    <property type="molecule type" value="Genomic_DNA"/>
</dbReference>
<dbReference type="InterPro" id="IPR006913">
    <property type="entry name" value="CENP-V/GFA"/>
</dbReference>
<dbReference type="RefSeq" id="WP_100177240.1">
    <property type="nucleotide sequence ID" value="NZ_LFJC01000003.1"/>
</dbReference>